<accession>A0ABX1V9D6</accession>
<dbReference type="InterPro" id="IPR009056">
    <property type="entry name" value="Cyt_c-like_dom"/>
</dbReference>
<dbReference type="SUPFAM" id="SSF46626">
    <property type="entry name" value="Cytochrome c"/>
    <property type="match status" value="1"/>
</dbReference>
<keyword evidence="2 4" id="KW-0479">Metal-binding</keyword>
<dbReference type="PANTHER" id="PTHR33546:SF1">
    <property type="entry name" value="LARGE, MULTIFUNCTIONAL SECRETED PROTEIN"/>
    <property type="match status" value="1"/>
</dbReference>
<feature type="chain" id="PRO_5045303238" description="Cytochrome c domain-containing protein" evidence="5">
    <location>
        <begin position="22"/>
        <end position="1010"/>
    </location>
</feature>
<dbReference type="InterPro" id="IPR011989">
    <property type="entry name" value="ARM-like"/>
</dbReference>
<keyword evidence="5" id="KW-0732">Signal</keyword>
<evidence type="ECO:0000256" key="2">
    <source>
        <dbReference type="ARBA" id="ARBA00022723"/>
    </source>
</evidence>
<dbReference type="EMBL" id="WTPX01000001">
    <property type="protein sequence ID" value="NNJ24008.1"/>
    <property type="molecule type" value="Genomic_DNA"/>
</dbReference>
<gene>
    <name evidence="7" type="ORF">LzC2_00550</name>
</gene>
<name>A0ABX1V9D6_9PLAN</name>
<dbReference type="Pfam" id="PF23500">
    <property type="entry name" value="DUF7133"/>
    <property type="match status" value="1"/>
</dbReference>
<keyword evidence="8" id="KW-1185">Reference proteome</keyword>
<dbReference type="Pfam" id="PF00034">
    <property type="entry name" value="Cytochrom_C"/>
    <property type="match status" value="1"/>
</dbReference>
<protein>
    <recommendedName>
        <fullName evidence="6">Cytochrome c domain-containing protein</fullName>
    </recommendedName>
</protein>
<dbReference type="InterPro" id="IPR055557">
    <property type="entry name" value="DUF7133"/>
</dbReference>
<evidence type="ECO:0000259" key="6">
    <source>
        <dbReference type="PROSITE" id="PS51007"/>
    </source>
</evidence>
<evidence type="ECO:0000256" key="3">
    <source>
        <dbReference type="ARBA" id="ARBA00023004"/>
    </source>
</evidence>
<dbReference type="Gene3D" id="1.25.10.10">
    <property type="entry name" value="Leucine-rich Repeat Variant"/>
    <property type="match status" value="1"/>
</dbReference>
<reference evidence="7 8" key="1">
    <citation type="journal article" date="2020" name="Syst. Appl. Microbiol.">
        <title>Alienimonas chondri sp. nov., a novel planctomycete isolated from the biofilm of the red alga Chondrus crispus.</title>
        <authorList>
            <person name="Vitorino I."/>
            <person name="Albuquerque L."/>
            <person name="Wiegand S."/>
            <person name="Kallscheuer N."/>
            <person name="da Costa M.S."/>
            <person name="Lobo-da-Cunha A."/>
            <person name="Jogler C."/>
            <person name="Lage O.M."/>
        </authorList>
    </citation>
    <scope>NUCLEOTIDE SEQUENCE [LARGE SCALE GENOMIC DNA]</scope>
    <source>
        <strain evidence="7 8">LzC2</strain>
    </source>
</reference>
<keyword evidence="1 4" id="KW-0349">Heme</keyword>
<dbReference type="InterPro" id="IPR036909">
    <property type="entry name" value="Cyt_c-like_dom_sf"/>
</dbReference>
<sequence>MSLRRLSFALILLAGPAFLPAGELKYAGLPAEEAAAVMRLPDGFRVVPFAAEPDVVQPIAMTIDHRGRLWVAEGHSYPVKRPEGEGKDRILIFEDTDGDGRHDVRKVFAEGLNLVSGLEVGFGGVFVGQAPHLLFIPDADGDDVPDGPPEVLLDGWHDEDTHETLNSFIWGPDGWLYGCHGVFTHSRVGPPGTPDDQRVPINAGIWRYHPTSRAFEVFAHGTSNPWGVDFDERGQSFLTCCVIPHLFHVIPGARYFRQAGRHFDPHVYEDIPTIAKHRHFVGHQWTQADREASLDFGGGHAHAGAMIYQGDAWPAEFRGQLLMNNIHGARLNADSLTPSGSGFVGDRLPDFCLTDDLASQMLYLRTGPDGNVFVIDWYDTNQCHHRGIENHDRSNGRIWKIVHENPVTPRPRGASALQGTSEELVDLLTHENVFQRRQAQRLLQERGPDEAAVEALGKMYSSADSLDRLRALWALTATATLTGEQLDAALGDEDADVRLWGVRLTGQSLPALPMSGGIPRAIGDLPPLPAFGDRLDVLVEMAKSDDDASVRLELASLAQRLPVDQRWGLLEALLARGEDADDHNLPLMLWYAFEPLVPADAERALSVALAGEIPTVRRLALRRVGELGTAESRAAIVSVISDSAERPERALEALAGLRSAIAGRDVERPAGWDAALTALALSDDLRVLDRAQGLDYRFGTAEAGQERQAVLADEAASLERRRGALADLLDVSPRELPIFLRRLISAEPASPFAADLIRGLGRTNDPANAPFLRQYYPRFAPAAKRAALAVLVARPVGADLLLTAMANEEIPTVDLTADLARQIRSLNDEGLTARLRDVWGTVAETDADRLRLIDSWKRKVAAGNNDSDVTPDLVAGRALFKKTCGQCHELYGEGEKVGPGLTGSNRRDLDYLLSNILAPSAVMAKDYRPTVFLLADGRVLTGLIQAKTDAVVTLATADGEAIVPVADILERTESDTSMMPDGLLTPLSTEQVRNLVAYLRSDSPPESGDE</sequence>
<keyword evidence="3 4" id="KW-0408">Iron</keyword>
<dbReference type="Proteomes" id="UP000609651">
    <property type="component" value="Unassembled WGS sequence"/>
</dbReference>
<evidence type="ECO:0000313" key="7">
    <source>
        <dbReference type="EMBL" id="NNJ24008.1"/>
    </source>
</evidence>
<evidence type="ECO:0000313" key="8">
    <source>
        <dbReference type="Proteomes" id="UP000609651"/>
    </source>
</evidence>
<feature type="signal peptide" evidence="5">
    <location>
        <begin position="1"/>
        <end position="21"/>
    </location>
</feature>
<proteinExistence type="predicted"/>
<organism evidence="7 8">
    <name type="scientific">Alienimonas chondri</name>
    <dbReference type="NCBI Taxonomy" id="2681879"/>
    <lineage>
        <taxon>Bacteria</taxon>
        <taxon>Pseudomonadati</taxon>
        <taxon>Planctomycetota</taxon>
        <taxon>Planctomycetia</taxon>
        <taxon>Planctomycetales</taxon>
        <taxon>Planctomycetaceae</taxon>
        <taxon>Alienimonas</taxon>
    </lineage>
</organism>
<dbReference type="PANTHER" id="PTHR33546">
    <property type="entry name" value="LARGE, MULTIFUNCTIONAL SECRETED PROTEIN-RELATED"/>
    <property type="match status" value="1"/>
</dbReference>
<dbReference type="Gene3D" id="1.10.760.10">
    <property type="entry name" value="Cytochrome c-like domain"/>
    <property type="match status" value="1"/>
</dbReference>
<dbReference type="RefSeq" id="WP_171182483.1">
    <property type="nucleotide sequence ID" value="NZ_WTPX01000001.1"/>
</dbReference>
<dbReference type="InterPro" id="IPR011041">
    <property type="entry name" value="Quinoprot_gluc/sorb_DH_b-prop"/>
</dbReference>
<dbReference type="PROSITE" id="PS51007">
    <property type="entry name" value="CYTC"/>
    <property type="match status" value="1"/>
</dbReference>
<dbReference type="InterPro" id="IPR016024">
    <property type="entry name" value="ARM-type_fold"/>
</dbReference>
<dbReference type="InterPro" id="IPR011042">
    <property type="entry name" value="6-blade_b-propeller_TolB-like"/>
</dbReference>
<dbReference type="NCBIfam" id="TIGR02604">
    <property type="entry name" value="Piru_Ver_Nterm"/>
    <property type="match status" value="1"/>
</dbReference>
<dbReference type="InterPro" id="IPR013427">
    <property type="entry name" value="Haem-bd_dom_put"/>
</dbReference>
<dbReference type="SUPFAM" id="SSF48371">
    <property type="entry name" value="ARM repeat"/>
    <property type="match status" value="1"/>
</dbReference>
<dbReference type="SUPFAM" id="SSF50952">
    <property type="entry name" value="Soluble quinoprotein glucose dehydrogenase"/>
    <property type="match status" value="1"/>
</dbReference>
<feature type="domain" description="Cytochrome c" evidence="6">
    <location>
        <begin position="871"/>
        <end position="1003"/>
    </location>
</feature>
<dbReference type="NCBIfam" id="TIGR02603">
    <property type="entry name" value="CxxCH_TIGR02603"/>
    <property type="match status" value="1"/>
</dbReference>
<evidence type="ECO:0000256" key="5">
    <source>
        <dbReference type="SAM" id="SignalP"/>
    </source>
</evidence>
<evidence type="ECO:0000256" key="4">
    <source>
        <dbReference type="PROSITE-ProRule" id="PRU00433"/>
    </source>
</evidence>
<comment type="caution">
    <text evidence="7">The sequence shown here is derived from an EMBL/GenBank/DDBJ whole genome shotgun (WGS) entry which is preliminary data.</text>
</comment>
<dbReference type="Gene3D" id="2.120.10.30">
    <property type="entry name" value="TolB, C-terminal domain"/>
    <property type="match status" value="1"/>
</dbReference>
<evidence type="ECO:0000256" key="1">
    <source>
        <dbReference type="ARBA" id="ARBA00022617"/>
    </source>
</evidence>
<dbReference type="InterPro" id="IPR013428">
    <property type="entry name" value="Membrane-bound_put_N"/>
</dbReference>